<organism evidence="1 2">
    <name type="scientific">Rotaria sordida</name>
    <dbReference type="NCBI Taxonomy" id="392033"/>
    <lineage>
        <taxon>Eukaryota</taxon>
        <taxon>Metazoa</taxon>
        <taxon>Spiralia</taxon>
        <taxon>Gnathifera</taxon>
        <taxon>Rotifera</taxon>
        <taxon>Eurotatoria</taxon>
        <taxon>Bdelloidea</taxon>
        <taxon>Philodinida</taxon>
        <taxon>Philodinidae</taxon>
        <taxon>Rotaria</taxon>
    </lineage>
</organism>
<feature type="non-terminal residue" evidence="1">
    <location>
        <position position="113"/>
    </location>
</feature>
<reference evidence="1" key="1">
    <citation type="submission" date="2021-02" db="EMBL/GenBank/DDBJ databases">
        <authorList>
            <person name="Nowell W R."/>
        </authorList>
    </citation>
    <scope>NUCLEOTIDE SEQUENCE</scope>
</reference>
<dbReference type="EMBL" id="CAJNOU010005168">
    <property type="protein sequence ID" value="CAF1468865.1"/>
    <property type="molecule type" value="Genomic_DNA"/>
</dbReference>
<dbReference type="Proteomes" id="UP000663889">
    <property type="component" value="Unassembled WGS sequence"/>
</dbReference>
<dbReference type="AlphaFoldDB" id="A0A815QWY7"/>
<protein>
    <submittedName>
        <fullName evidence="1">Uncharacterized protein</fullName>
    </submittedName>
</protein>
<evidence type="ECO:0000313" key="1">
    <source>
        <dbReference type="EMBL" id="CAF1468865.1"/>
    </source>
</evidence>
<proteinExistence type="predicted"/>
<comment type="caution">
    <text evidence="1">The sequence shown here is derived from an EMBL/GenBank/DDBJ whole genome shotgun (WGS) entry which is preliminary data.</text>
</comment>
<gene>
    <name evidence="1" type="ORF">SEV965_LOCUS34546</name>
</gene>
<accession>A0A815QWY7</accession>
<evidence type="ECO:0000313" key="2">
    <source>
        <dbReference type="Proteomes" id="UP000663889"/>
    </source>
</evidence>
<name>A0A815QWY7_9BILA</name>
<sequence length="113" mass="13171">MDIALLQSLDNLDFREWYELTSSPKKCIDFCQNVGLIGFTLNEPCAQGHNNWKLGSSARASDEYVWRCGKCKSTRTLRQGTFFSNSKLSLRQVLDLMYFWSQQIDSHAFLRRH</sequence>